<dbReference type="EMBL" id="UOFR01000060">
    <property type="protein sequence ID" value="VAW98512.1"/>
    <property type="molecule type" value="Genomic_DNA"/>
</dbReference>
<name>A0A3B1AEW8_9ZZZZ</name>
<protein>
    <submittedName>
        <fullName evidence="1">Uncharacterized protein</fullName>
    </submittedName>
</protein>
<evidence type="ECO:0000313" key="1">
    <source>
        <dbReference type="EMBL" id="VAW98512.1"/>
    </source>
</evidence>
<accession>A0A3B1AEW8</accession>
<gene>
    <name evidence="1" type="ORF">MNBD_GAMMA21-2202</name>
</gene>
<dbReference type="AlphaFoldDB" id="A0A3B1AEW8"/>
<sequence>MKLLSKLTQRLCLPLLMIMVSSGTSYADENTTYMPFVLAEDASQSLADATNTVTGKLKKAGFTIAGQYSPYKNTTILVITNDALKSAAGQSELGGFGAAQRVTLSQVGDKVQISFTNPVYMSHVYRMKQDLSNIESQLSTALGNQKVYGPEEGLTKDDLRDYQYKWLMPYFTDPVELASYASQELALKKVNALLNEKGTDVNKVYQIDIPGKKETVIGVSMTGTKENECSGDEYIMSRIDFKEIKSAGHLPYEIVISDGTVYSLPAEFRIAINFPDLSMMGDNSFMSIMCAPKSIVAALTGAVGGDLNAEEDDM</sequence>
<organism evidence="1">
    <name type="scientific">hydrothermal vent metagenome</name>
    <dbReference type="NCBI Taxonomy" id="652676"/>
    <lineage>
        <taxon>unclassified sequences</taxon>
        <taxon>metagenomes</taxon>
        <taxon>ecological metagenomes</taxon>
    </lineage>
</organism>
<reference evidence="1" key="1">
    <citation type="submission" date="2018-06" db="EMBL/GenBank/DDBJ databases">
        <authorList>
            <person name="Zhirakovskaya E."/>
        </authorList>
    </citation>
    <scope>NUCLEOTIDE SEQUENCE</scope>
</reference>
<proteinExistence type="predicted"/>